<dbReference type="PANTHER" id="PTHR34189:SF4">
    <property type="entry name" value="TRANSMEMBRANE PROTEIN"/>
    <property type="match status" value="1"/>
</dbReference>
<organism evidence="3 4">
    <name type="scientific">Brassica carinata</name>
    <name type="common">Ethiopian mustard</name>
    <name type="synonym">Abyssinian cabbage</name>
    <dbReference type="NCBI Taxonomy" id="52824"/>
    <lineage>
        <taxon>Eukaryota</taxon>
        <taxon>Viridiplantae</taxon>
        <taxon>Streptophyta</taxon>
        <taxon>Embryophyta</taxon>
        <taxon>Tracheophyta</taxon>
        <taxon>Spermatophyta</taxon>
        <taxon>Magnoliopsida</taxon>
        <taxon>eudicotyledons</taxon>
        <taxon>Gunneridae</taxon>
        <taxon>Pentapetalae</taxon>
        <taxon>rosids</taxon>
        <taxon>malvids</taxon>
        <taxon>Brassicales</taxon>
        <taxon>Brassicaceae</taxon>
        <taxon>Brassiceae</taxon>
        <taxon>Brassica</taxon>
    </lineage>
</organism>
<feature type="transmembrane region" description="Helical" evidence="2">
    <location>
        <begin position="56"/>
        <end position="75"/>
    </location>
</feature>
<protein>
    <recommendedName>
        <fullName evidence="5">Transmembrane protein</fullName>
    </recommendedName>
</protein>
<keyword evidence="2" id="KW-0812">Transmembrane</keyword>
<dbReference type="Proteomes" id="UP000886595">
    <property type="component" value="Unassembled WGS sequence"/>
</dbReference>
<keyword evidence="2" id="KW-1133">Transmembrane helix</keyword>
<keyword evidence="4" id="KW-1185">Reference proteome</keyword>
<feature type="region of interest" description="Disordered" evidence="1">
    <location>
        <begin position="125"/>
        <end position="147"/>
    </location>
</feature>
<dbReference type="AlphaFoldDB" id="A0A8X7WSQ8"/>
<comment type="caution">
    <text evidence="3">The sequence shown here is derived from an EMBL/GenBank/DDBJ whole genome shotgun (WGS) entry which is preliminary data.</text>
</comment>
<evidence type="ECO:0000313" key="4">
    <source>
        <dbReference type="Proteomes" id="UP000886595"/>
    </source>
</evidence>
<accession>A0A8X7WSQ8</accession>
<dbReference type="OrthoDB" id="1028093at2759"/>
<evidence type="ECO:0008006" key="5">
    <source>
        <dbReference type="Google" id="ProtNLM"/>
    </source>
</evidence>
<dbReference type="PANTHER" id="PTHR34189">
    <property type="entry name" value="TRANSMEMBRANE PROTEIN"/>
    <property type="match status" value="1"/>
</dbReference>
<gene>
    <name evidence="3" type="ORF">Bca52824_005695</name>
</gene>
<sequence>MYRSASWSRVTEDYSVPWSAPKGLWKGLDEDEPTTYDPMSQEVTKKEKSRAKFAENAVHIIPFVLLACALILWFFSNPNVDVGVKEESIAARIKGLTIEGDIDNDSDGTQTGFLGTATEVEGSYKSKRGLEIEDDDSKRKNQTEEKHKSEAEEKKVICVFSQFFKPRHLSLLGALSKWLSPYCP</sequence>
<dbReference type="EMBL" id="JAAMPC010000001">
    <property type="protein sequence ID" value="KAG2334515.1"/>
    <property type="molecule type" value="Genomic_DNA"/>
</dbReference>
<keyword evidence="2" id="KW-0472">Membrane</keyword>
<evidence type="ECO:0000313" key="3">
    <source>
        <dbReference type="EMBL" id="KAG2334515.1"/>
    </source>
</evidence>
<proteinExistence type="predicted"/>
<reference evidence="3 4" key="1">
    <citation type="submission" date="2020-02" db="EMBL/GenBank/DDBJ databases">
        <authorList>
            <person name="Ma Q."/>
            <person name="Huang Y."/>
            <person name="Song X."/>
            <person name="Pei D."/>
        </authorList>
    </citation>
    <scope>NUCLEOTIDE SEQUENCE [LARGE SCALE GENOMIC DNA]</scope>
    <source>
        <strain evidence="3">Sxm20200214</strain>
        <tissue evidence="3">Leaf</tissue>
    </source>
</reference>
<evidence type="ECO:0000256" key="2">
    <source>
        <dbReference type="SAM" id="Phobius"/>
    </source>
</evidence>
<evidence type="ECO:0000256" key="1">
    <source>
        <dbReference type="SAM" id="MobiDB-lite"/>
    </source>
</evidence>
<name>A0A8X7WSQ8_BRACI</name>